<sequence length="158" mass="18273">MLTDDEIDWLLSHAKIITSAKGKPRTQRRSEQRGYFVESVEGNYKFELYTRQNMIDQDHYSCGLIYHAADGTSVTLVRYNGSNHEHRNPLEGGQLIQFKCHIHRATQRYIEMGDKAEKYAETTNRYTNLDGALECLLMDCNIVRQDDDGNNGPQMRLI</sequence>
<protein>
    <submittedName>
        <fullName evidence="1">Uncharacterized protein</fullName>
    </submittedName>
</protein>
<proteinExistence type="predicted"/>
<reference evidence="1" key="1">
    <citation type="submission" date="2017-06" db="EMBL/GenBank/DDBJ databases">
        <title>Novel phages from South African skin metaviromes.</title>
        <authorList>
            <person name="van Zyl L.J."/>
            <person name="Abrahams Y."/>
            <person name="Stander E.A."/>
            <person name="Kirby B.M."/>
            <person name="Clavaud C."/>
            <person name="Farcet C."/>
            <person name="Breton L."/>
            <person name="Trindade M.I."/>
        </authorList>
    </citation>
    <scope>NUCLEOTIDE SEQUENCE</scope>
</reference>
<gene>
    <name evidence="1" type="ORF">9F2_48</name>
</gene>
<dbReference type="InterPro" id="IPR053916">
    <property type="entry name" value="DUF6978"/>
</dbReference>
<dbReference type="Pfam" id="PF22398">
    <property type="entry name" value="DUF6978"/>
    <property type="match status" value="1"/>
</dbReference>
<accession>A0A2H4J8G2</accession>
<organism evidence="1">
    <name type="scientific">uncultured Caudovirales phage</name>
    <dbReference type="NCBI Taxonomy" id="2100421"/>
    <lineage>
        <taxon>Viruses</taxon>
        <taxon>Duplodnaviria</taxon>
        <taxon>Heunggongvirae</taxon>
        <taxon>Uroviricota</taxon>
        <taxon>Caudoviricetes</taxon>
        <taxon>Peduoviridae</taxon>
        <taxon>Maltschvirus</taxon>
        <taxon>Maltschvirus maltsch</taxon>
    </lineage>
</organism>
<dbReference type="EMBL" id="MF417927">
    <property type="protein sequence ID" value="ASN71554.1"/>
    <property type="molecule type" value="Genomic_DNA"/>
</dbReference>
<evidence type="ECO:0000313" key="1">
    <source>
        <dbReference type="EMBL" id="ASN71554.1"/>
    </source>
</evidence>
<name>A0A2H4J8G2_9CAUD</name>